<feature type="domain" description="Transketolase C-terminal" evidence="1">
    <location>
        <begin position="2"/>
        <end position="63"/>
    </location>
</feature>
<dbReference type="RefSeq" id="WP_379534963.1">
    <property type="nucleotide sequence ID" value="NZ_JBHSBI010000040.1"/>
</dbReference>
<proteinExistence type="predicted"/>
<name>A0ABV8GQC6_9ACTN</name>
<sequence>RETGRIVTAEEATISGGLGAAVAATVVTRHPVPMRILGVPRVFAPTGNTAFLLDHFGLSAEGIVTAVRDLLRTA</sequence>
<dbReference type="EMBL" id="JBHSBI010000040">
    <property type="protein sequence ID" value="MFC4015143.1"/>
    <property type="molecule type" value="Genomic_DNA"/>
</dbReference>
<dbReference type="SUPFAM" id="SSF52922">
    <property type="entry name" value="TK C-terminal domain-like"/>
    <property type="match status" value="1"/>
</dbReference>
<dbReference type="InterPro" id="IPR009014">
    <property type="entry name" value="Transketo_C/PFOR_II"/>
</dbReference>
<gene>
    <name evidence="2" type="ORF">ACFOY2_48565</name>
</gene>
<feature type="non-terminal residue" evidence="2">
    <location>
        <position position="1"/>
    </location>
</feature>
<dbReference type="Gene3D" id="3.40.50.920">
    <property type="match status" value="1"/>
</dbReference>
<evidence type="ECO:0000259" key="1">
    <source>
        <dbReference type="Pfam" id="PF02780"/>
    </source>
</evidence>
<dbReference type="Pfam" id="PF02780">
    <property type="entry name" value="Transketolase_C"/>
    <property type="match status" value="1"/>
</dbReference>
<dbReference type="InterPro" id="IPR033248">
    <property type="entry name" value="Transketolase_C"/>
</dbReference>
<reference evidence="3" key="1">
    <citation type="journal article" date="2019" name="Int. J. Syst. Evol. Microbiol.">
        <title>The Global Catalogue of Microorganisms (GCM) 10K type strain sequencing project: providing services to taxonomists for standard genome sequencing and annotation.</title>
        <authorList>
            <consortium name="The Broad Institute Genomics Platform"/>
            <consortium name="The Broad Institute Genome Sequencing Center for Infectious Disease"/>
            <person name="Wu L."/>
            <person name="Ma J."/>
        </authorList>
    </citation>
    <scope>NUCLEOTIDE SEQUENCE [LARGE SCALE GENOMIC DNA]</scope>
    <source>
        <strain evidence="3">TBRC 1276</strain>
    </source>
</reference>
<organism evidence="2 3">
    <name type="scientific">Nonomuraea purpurea</name>
    <dbReference type="NCBI Taxonomy" id="1849276"/>
    <lineage>
        <taxon>Bacteria</taxon>
        <taxon>Bacillati</taxon>
        <taxon>Actinomycetota</taxon>
        <taxon>Actinomycetes</taxon>
        <taxon>Streptosporangiales</taxon>
        <taxon>Streptosporangiaceae</taxon>
        <taxon>Nonomuraea</taxon>
    </lineage>
</organism>
<evidence type="ECO:0000313" key="3">
    <source>
        <dbReference type="Proteomes" id="UP001595851"/>
    </source>
</evidence>
<protein>
    <submittedName>
        <fullName evidence="2">Transketolase C-terminal domain-containing protein</fullName>
    </submittedName>
</protein>
<keyword evidence="3" id="KW-1185">Reference proteome</keyword>
<comment type="caution">
    <text evidence="2">The sequence shown here is derived from an EMBL/GenBank/DDBJ whole genome shotgun (WGS) entry which is preliminary data.</text>
</comment>
<dbReference type="Proteomes" id="UP001595851">
    <property type="component" value="Unassembled WGS sequence"/>
</dbReference>
<evidence type="ECO:0000313" key="2">
    <source>
        <dbReference type="EMBL" id="MFC4015143.1"/>
    </source>
</evidence>
<accession>A0ABV8GQC6</accession>